<reference evidence="3" key="1">
    <citation type="submission" date="2017-09" db="EMBL/GenBank/DDBJ databases">
        <title>Depth-based differentiation of microbial function through sediment-hosted aquifers and enrichment of novel symbionts in the deep terrestrial subsurface.</title>
        <authorList>
            <person name="Probst A.J."/>
            <person name="Ladd B."/>
            <person name="Jarett J.K."/>
            <person name="Geller-Mcgrath D.E."/>
            <person name="Sieber C.M.K."/>
            <person name="Emerson J.B."/>
            <person name="Anantharaman K."/>
            <person name="Thomas B.C."/>
            <person name="Malmstrom R."/>
            <person name="Stieglmeier M."/>
            <person name="Klingl A."/>
            <person name="Woyke T."/>
            <person name="Ryan C.M."/>
            <person name="Banfield J.F."/>
        </authorList>
    </citation>
    <scope>NUCLEOTIDE SEQUENCE [LARGE SCALE GENOMIC DNA]</scope>
</reference>
<dbReference type="PANTHER" id="PTHR30543">
    <property type="entry name" value="CHROMATE REDUCTASE"/>
    <property type="match status" value="1"/>
</dbReference>
<organism evidence="2 3">
    <name type="scientific">Candidatus Roizmanbacteria bacterium CG_4_10_14_0_8_um_filter_39_9</name>
    <dbReference type="NCBI Taxonomy" id="1974829"/>
    <lineage>
        <taxon>Bacteria</taxon>
        <taxon>Candidatus Roizmaniibacteriota</taxon>
    </lineage>
</organism>
<dbReference type="GO" id="GO:0016491">
    <property type="term" value="F:oxidoreductase activity"/>
    <property type="evidence" value="ECO:0007669"/>
    <property type="project" value="InterPro"/>
</dbReference>
<evidence type="ECO:0000259" key="1">
    <source>
        <dbReference type="Pfam" id="PF03358"/>
    </source>
</evidence>
<dbReference type="AlphaFoldDB" id="A0A2M7QBT8"/>
<dbReference type="InterPro" id="IPR050712">
    <property type="entry name" value="NAD(P)H-dep_reductase"/>
</dbReference>
<dbReference type="Gene3D" id="3.40.50.360">
    <property type="match status" value="1"/>
</dbReference>
<dbReference type="GO" id="GO:0010181">
    <property type="term" value="F:FMN binding"/>
    <property type="evidence" value="ECO:0007669"/>
    <property type="project" value="TreeGrafter"/>
</dbReference>
<dbReference type="Pfam" id="PF03358">
    <property type="entry name" value="FMN_red"/>
    <property type="match status" value="1"/>
</dbReference>
<protein>
    <recommendedName>
        <fullName evidence="1">NADPH-dependent FMN reductase-like domain-containing protein</fullName>
    </recommendedName>
</protein>
<evidence type="ECO:0000313" key="2">
    <source>
        <dbReference type="EMBL" id="PIY68696.1"/>
    </source>
</evidence>
<accession>A0A2M7QBT8</accession>
<name>A0A2M7QBT8_9BACT</name>
<dbReference type="InterPro" id="IPR029039">
    <property type="entry name" value="Flavoprotein-like_sf"/>
</dbReference>
<dbReference type="Proteomes" id="UP000230108">
    <property type="component" value="Unassembled WGS sequence"/>
</dbReference>
<dbReference type="EMBL" id="PFLF01000097">
    <property type="protein sequence ID" value="PIY68696.1"/>
    <property type="molecule type" value="Genomic_DNA"/>
</dbReference>
<comment type="caution">
    <text evidence="2">The sequence shown here is derived from an EMBL/GenBank/DDBJ whole genome shotgun (WGS) entry which is preliminary data.</text>
</comment>
<feature type="domain" description="NADPH-dependent FMN reductase-like" evidence="1">
    <location>
        <begin position="2"/>
        <end position="93"/>
    </location>
</feature>
<dbReference type="GO" id="GO:0005829">
    <property type="term" value="C:cytosol"/>
    <property type="evidence" value="ECO:0007669"/>
    <property type="project" value="TreeGrafter"/>
</dbReference>
<gene>
    <name evidence="2" type="ORF">COY90_04555</name>
</gene>
<evidence type="ECO:0000313" key="3">
    <source>
        <dbReference type="Proteomes" id="UP000230108"/>
    </source>
</evidence>
<dbReference type="InterPro" id="IPR005025">
    <property type="entry name" value="FMN_Rdtase-like_dom"/>
</dbReference>
<dbReference type="SUPFAM" id="SSF52218">
    <property type="entry name" value="Flavoproteins"/>
    <property type="match status" value="1"/>
</dbReference>
<dbReference type="PANTHER" id="PTHR30543:SF21">
    <property type="entry name" value="NAD(P)H-DEPENDENT FMN REDUCTASE LOT6"/>
    <property type="match status" value="1"/>
</dbReference>
<proteinExistence type="predicted"/>
<sequence length="125" mass="13761">MIRAYGEKIRLADGILFASAEYNYSISAVLKNTIEWGSRPCGNAVLNGKPAAIMGVSGGMMGTGRAQYHLRQICVQIDVYLLNKPEVMIPSGQDKFDQDGNLKDTHTEAKIKKLVAALIVWTEKF</sequence>